<dbReference type="GO" id="GO:0006355">
    <property type="term" value="P:regulation of DNA-templated transcription"/>
    <property type="evidence" value="ECO:0007669"/>
    <property type="project" value="InterPro"/>
</dbReference>
<evidence type="ECO:0000313" key="18">
    <source>
        <dbReference type="Proteomes" id="UP000290572"/>
    </source>
</evidence>
<dbReference type="EC" id="5.6.2.4" evidence="13"/>
<dbReference type="GO" id="GO:0000724">
    <property type="term" value="P:double-strand break repair via homologous recombination"/>
    <property type="evidence" value="ECO:0007669"/>
    <property type="project" value="TreeGrafter"/>
</dbReference>
<dbReference type="SMART" id="SM00490">
    <property type="entry name" value="HELICc"/>
    <property type="match status" value="1"/>
</dbReference>
<keyword evidence="8" id="KW-0238">DNA-binding</keyword>
<dbReference type="InterPro" id="IPR032284">
    <property type="entry name" value="RecQ_Zn-bd"/>
</dbReference>
<dbReference type="Pfam" id="PF08236">
    <property type="entry name" value="SRI"/>
    <property type="match status" value="1"/>
</dbReference>
<evidence type="ECO:0000256" key="2">
    <source>
        <dbReference type="ARBA" id="ARBA00005446"/>
    </source>
</evidence>
<evidence type="ECO:0000256" key="12">
    <source>
        <dbReference type="ARBA" id="ARBA00049360"/>
    </source>
</evidence>
<evidence type="ECO:0000259" key="15">
    <source>
        <dbReference type="PROSITE" id="PS51192"/>
    </source>
</evidence>
<keyword evidence="4 13" id="KW-0547">Nucleotide-binding</keyword>
<organism evidence="17 18">
    <name type="scientific">Labeo rohita</name>
    <name type="common">Indian major carp</name>
    <name type="synonym">Cyprinus rohita</name>
    <dbReference type="NCBI Taxonomy" id="84645"/>
    <lineage>
        <taxon>Eukaryota</taxon>
        <taxon>Metazoa</taxon>
        <taxon>Chordata</taxon>
        <taxon>Craniata</taxon>
        <taxon>Vertebrata</taxon>
        <taxon>Euteleostomi</taxon>
        <taxon>Actinopterygii</taxon>
        <taxon>Neopterygii</taxon>
        <taxon>Teleostei</taxon>
        <taxon>Ostariophysi</taxon>
        <taxon>Cypriniformes</taxon>
        <taxon>Cyprinidae</taxon>
        <taxon>Labeoninae</taxon>
        <taxon>Labeonini</taxon>
        <taxon>Labeo</taxon>
    </lineage>
</organism>
<dbReference type="GO" id="GO:0005524">
    <property type="term" value="F:ATP binding"/>
    <property type="evidence" value="ECO:0007669"/>
    <property type="project" value="UniProtKB-KW"/>
</dbReference>
<keyword evidence="10 13" id="KW-0539">Nucleus</keyword>
<proteinExistence type="inferred from homology"/>
<dbReference type="InterPro" id="IPR001650">
    <property type="entry name" value="Helicase_C-like"/>
</dbReference>
<accession>A0A498LEI4</accession>
<dbReference type="InterPro" id="IPR011545">
    <property type="entry name" value="DEAD/DEAH_box_helicase_dom"/>
</dbReference>
<feature type="compositionally biased region" description="Low complexity" evidence="14">
    <location>
        <begin position="726"/>
        <end position="740"/>
    </location>
</feature>
<dbReference type="GO" id="GO:0016887">
    <property type="term" value="F:ATP hydrolysis activity"/>
    <property type="evidence" value="ECO:0007669"/>
    <property type="project" value="RHEA"/>
</dbReference>
<dbReference type="InterPro" id="IPR004589">
    <property type="entry name" value="DNA_helicase_ATP-dep_RecQ"/>
</dbReference>
<dbReference type="Pfam" id="PF06959">
    <property type="entry name" value="RecQ5"/>
    <property type="match status" value="1"/>
</dbReference>
<dbReference type="NCBIfam" id="TIGR00614">
    <property type="entry name" value="recQ_fam"/>
    <property type="match status" value="1"/>
</dbReference>
<evidence type="ECO:0000259" key="16">
    <source>
        <dbReference type="PROSITE" id="PS51194"/>
    </source>
</evidence>
<dbReference type="SMART" id="SM00487">
    <property type="entry name" value="DEXDc"/>
    <property type="match status" value="1"/>
</dbReference>
<evidence type="ECO:0000256" key="3">
    <source>
        <dbReference type="ARBA" id="ARBA00022723"/>
    </source>
</evidence>
<dbReference type="Proteomes" id="UP000290572">
    <property type="component" value="Unassembled WGS sequence"/>
</dbReference>
<dbReference type="GO" id="GO:0005737">
    <property type="term" value="C:cytoplasm"/>
    <property type="evidence" value="ECO:0007669"/>
    <property type="project" value="TreeGrafter"/>
</dbReference>
<evidence type="ECO:0000256" key="6">
    <source>
        <dbReference type="ARBA" id="ARBA00022806"/>
    </source>
</evidence>
<protein>
    <recommendedName>
        <fullName evidence="13">ATP-dependent DNA helicase</fullName>
        <ecNumber evidence="13">5.6.2.4</ecNumber>
    </recommendedName>
</protein>
<reference evidence="17 18" key="1">
    <citation type="submission" date="2018-03" db="EMBL/GenBank/DDBJ databases">
        <title>Draft genome sequence of Rohu Carp (Labeo rohita).</title>
        <authorList>
            <person name="Das P."/>
            <person name="Kushwaha B."/>
            <person name="Joshi C.G."/>
            <person name="Kumar D."/>
            <person name="Nagpure N.S."/>
            <person name="Sahoo L."/>
            <person name="Das S.P."/>
            <person name="Bit A."/>
            <person name="Patnaik S."/>
            <person name="Meher P.K."/>
            <person name="Jayasankar P."/>
            <person name="Koringa P.G."/>
            <person name="Patel N.V."/>
            <person name="Hinsu A.T."/>
            <person name="Kumar R."/>
            <person name="Pandey M."/>
            <person name="Agarwal S."/>
            <person name="Srivastava S."/>
            <person name="Singh M."/>
            <person name="Iquebal M.A."/>
            <person name="Jaiswal S."/>
            <person name="Angadi U.B."/>
            <person name="Kumar N."/>
            <person name="Raza M."/>
            <person name="Shah T.M."/>
            <person name="Rai A."/>
            <person name="Jena J.K."/>
        </authorList>
    </citation>
    <scope>NUCLEOTIDE SEQUENCE [LARGE SCALE GENOMIC DNA]</scope>
    <source>
        <strain evidence="17">DASCIFA01</strain>
        <tissue evidence="17">Testis</tissue>
    </source>
</reference>
<evidence type="ECO:0000256" key="4">
    <source>
        <dbReference type="ARBA" id="ARBA00022741"/>
    </source>
</evidence>
<dbReference type="InterPro" id="IPR013257">
    <property type="entry name" value="SRI"/>
</dbReference>
<dbReference type="Pfam" id="PF00271">
    <property type="entry name" value="Helicase_C"/>
    <property type="match status" value="1"/>
</dbReference>
<comment type="similarity">
    <text evidence="2 13">Belongs to the helicase family. RecQ subfamily.</text>
</comment>
<dbReference type="Gene3D" id="6.10.250.2460">
    <property type="match status" value="1"/>
</dbReference>
<evidence type="ECO:0000256" key="10">
    <source>
        <dbReference type="ARBA" id="ARBA00023242"/>
    </source>
</evidence>
<keyword evidence="6 13" id="KW-0347">Helicase</keyword>
<feature type="region of interest" description="Disordered" evidence="14">
    <location>
        <begin position="684"/>
        <end position="880"/>
    </location>
</feature>
<dbReference type="GO" id="GO:0043138">
    <property type="term" value="F:3'-5' DNA helicase activity"/>
    <property type="evidence" value="ECO:0007669"/>
    <property type="project" value="UniProtKB-EC"/>
</dbReference>
<evidence type="ECO:0000256" key="7">
    <source>
        <dbReference type="ARBA" id="ARBA00022840"/>
    </source>
</evidence>
<dbReference type="GO" id="GO:0005694">
    <property type="term" value="C:chromosome"/>
    <property type="evidence" value="ECO:0007669"/>
    <property type="project" value="InterPro"/>
</dbReference>
<dbReference type="InterPro" id="IPR027417">
    <property type="entry name" value="P-loop_NTPase"/>
</dbReference>
<dbReference type="STRING" id="84645.A0A498LEI4"/>
<feature type="domain" description="Helicase ATP-binding" evidence="15">
    <location>
        <begin position="27"/>
        <end position="201"/>
    </location>
</feature>
<evidence type="ECO:0000256" key="14">
    <source>
        <dbReference type="SAM" id="MobiDB-lite"/>
    </source>
</evidence>
<dbReference type="InterPro" id="IPR010716">
    <property type="entry name" value="RECQ5"/>
</dbReference>
<keyword evidence="3" id="KW-0479">Metal-binding</keyword>
<evidence type="ECO:0000256" key="1">
    <source>
        <dbReference type="ARBA" id="ARBA00004123"/>
    </source>
</evidence>
<gene>
    <name evidence="17" type="ORF">ROHU_012275</name>
</gene>
<dbReference type="SUPFAM" id="SSF52540">
    <property type="entry name" value="P-loop containing nucleoside triphosphate hydrolases"/>
    <property type="match status" value="2"/>
</dbReference>
<evidence type="ECO:0000256" key="5">
    <source>
        <dbReference type="ARBA" id="ARBA00022801"/>
    </source>
</evidence>
<keyword evidence="5 13" id="KW-0378">Hydrolase</keyword>
<dbReference type="Gene3D" id="3.40.50.300">
    <property type="entry name" value="P-loop containing nucleotide triphosphate hydrolases"/>
    <property type="match status" value="3"/>
</dbReference>
<comment type="catalytic activity">
    <reaction evidence="12 13">
        <text>ATP + H2O = ADP + phosphate + H(+)</text>
        <dbReference type="Rhea" id="RHEA:13065"/>
        <dbReference type="ChEBI" id="CHEBI:15377"/>
        <dbReference type="ChEBI" id="CHEBI:15378"/>
        <dbReference type="ChEBI" id="CHEBI:30616"/>
        <dbReference type="ChEBI" id="CHEBI:43474"/>
        <dbReference type="ChEBI" id="CHEBI:456216"/>
    </reaction>
</comment>
<dbReference type="PANTHER" id="PTHR13710:SF152">
    <property type="entry name" value="ATP-DEPENDENT DNA HELICASE Q5"/>
    <property type="match status" value="1"/>
</dbReference>
<evidence type="ECO:0000256" key="9">
    <source>
        <dbReference type="ARBA" id="ARBA00023235"/>
    </source>
</evidence>
<sequence length="992" mass="110876">MSAVHRALQTHFGFDKFRSQQQEDAVKAVLKGDRDVFVLMPTGAGKSLCYQLPALLASGITLVISPLIALIQDQVEHLKALNVPARSINSKLPSAERREILADLESESPRLKLLYITPEMVASPSFQPCLNSLCARGLLAYLAVDEAHCVSQWGHDFRPDYLKLGDLRSRLQGVPCVALTATAPKRVQEDIERSLKLRSPLVFATPVFRKNLKYDVIFRDLLPDPYVHLFAFAKEALGGNTAEKGCGIVYCRTRESCEEVAHKLTKLGILAKPYHAGLKAGDRTESQTDWMADKVPVIVATISFGMGVDKANVRFVVHWNLAKSLASYYQESGRAGRDGLPSSCRIYYSPKDRDQLNFLIRKEIARKQEKRGSEKEQDKAPILDFEAMVAFCEQEGYYQESGRAGRDGLPSSCRIYYSPKDRDQLNFLIRKEIARKQEKRGSEKEQDKAPILDFEAMVAFCEQEGCRHATISQFFGNQKPNCAGACDFCRDPKIVRAQLARAAALSTRTGPAQSTAPRGPFGFDPELYAGGKKGYGFERYDEEWGNEEDDSEKRKKVFGDLFKKQMSLRKGSDVAKEKFVPPDADCMLKDASSQRIPKLTVKSREHCLSLLQECLTNHRGAAELSYSSDTIDQAVEIEHEIFRASKSANLYKAAVLKRLKRKRIGAGFRGSSSLFQTAGDFLKNSQKETDKTPGDPICEEKEEVETGKAQKMKSGLATPADSSPIKAKTSTTSSLSSPSKKLTKKQQKLAEAAKDMRCISQYFGKKQVDTTQTKTGSAISEPEEEGSENRSPLPNDTDFITINSMPTDVENTSENVTAVHMSPSAEEMPNQDETPMDTEITSNQDVQGENHEPDAQQKSPKQSHEDRTPSPPVKRSRALKDIKRVTFDPVVQETQFEAVNGDTTEIKKPVTLKEAADIVVRCLDPFYKKGKFATKDLFKSFARFLSHLLTEGKTANRGQVKMEAKRLIKGFFSRIQRCESETDWKHLKVEDR</sequence>
<feature type="domain" description="Helicase C-terminal" evidence="16">
    <location>
        <begin position="225"/>
        <end position="380"/>
    </location>
</feature>
<evidence type="ECO:0000256" key="13">
    <source>
        <dbReference type="RuleBase" id="RU364117"/>
    </source>
</evidence>
<keyword evidence="7 13" id="KW-0067">ATP-binding</keyword>
<dbReference type="PANTHER" id="PTHR13710">
    <property type="entry name" value="DNA HELICASE RECQ FAMILY MEMBER"/>
    <property type="match status" value="1"/>
</dbReference>
<keyword evidence="18" id="KW-1185">Reference proteome</keyword>
<dbReference type="GO" id="GO:0003677">
    <property type="term" value="F:DNA binding"/>
    <property type="evidence" value="ECO:0007669"/>
    <property type="project" value="UniProtKB-KW"/>
</dbReference>
<dbReference type="GO" id="GO:0009378">
    <property type="term" value="F:four-way junction helicase activity"/>
    <property type="evidence" value="ECO:0007669"/>
    <property type="project" value="TreeGrafter"/>
</dbReference>
<dbReference type="AlphaFoldDB" id="A0A498LEI4"/>
<dbReference type="Gene3D" id="6.10.250.3140">
    <property type="match status" value="1"/>
</dbReference>
<feature type="compositionally biased region" description="Polar residues" evidence="14">
    <location>
        <begin position="769"/>
        <end position="778"/>
    </location>
</feature>
<dbReference type="Pfam" id="PF16124">
    <property type="entry name" value="RecQ_Zn_bind"/>
    <property type="match status" value="1"/>
</dbReference>
<dbReference type="EMBL" id="QBIY01013359">
    <property type="protein sequence ID" value="RXN06678.1"/>
    <property type="molecule type" value="Genomic_DNA"/>
</dbReference>
<evidence type="ECO:0000256" key="8">
    <source>
        <dbReference type="ARBA" id="ARBA00023125"/>
    </source>
</evidence>
<dbReference type="FunFam" id="3.40.50.300:FF:000444">
    <property type="entry name" value="ATP-dependent DNA helicase"/>
    <property type="match status" value="1"/>
</dbReference>
<comment type="catalytic activity">
    <reaction evidence="11 13">
        <text>Couples ATP hydrolysis with the unwinding of duplex DNA by translocating in the 3'-5' direction.</text>
        <dbReference type="EC" id="5.6.2.4"/>
    </reaction>
</comment>
<dbReference type="GO" id="GO:0046872">
    <property type="term" value="F:metal ion binding"/>
    <property type="evidence" value="ECO:0007669"/>
    <property type="project" value="UniProtKB-KW"/>
</dbReference>
<keyword evidence="9" id="KW-0413">Isomerase</keyword>
<dbReference type="CDD" id="cd18794">
    <property type="entry name" value="SF2_C_RecQ"/>
    <property type="match status" value="1"/>
</dbReference>
<dbReference type="GO" id="GO:0005634">
    <property type="term" value="C:nucleus"/>
    <property type="evidence" value="ECO:0007669"/>
    <property type="project" value="UniProtKB-SubCell"/>
</dbReference>
<name>A0A498LEI4_LABRO</name>
<feature type="compositionally biased region" description="Polar residues" evidence="14">
    <location>
        <begin position="789"/>
        <end position="816"/>
    </location>
</feature>
<dbReference type="InterPro" id="IPR014001">
    <property type="entry name" value="Helicase_ATP-bd"/>
</dbReference>
<evidence type="ECO:0000256" key="11">
    <source>
        <dbReference type="ARBA" id="ARBA00034617"/>
    </source>
</evidence>
<evidence type="ECO:0000313" key="17">
    <source>
        <dbReference type="EMBL" id="RXN06678.1"/>
    </source>
</evidence>
<dbReference type="PROSITE" id="PS51192">
    <property type="entry name" value="HELICASE_ATP_BIND_1"/>
    <property type="match status" value="1"/>
</dbReference>
<dbReference type="Pfam" id="PF00270">
    <property type="entry name" value="DEAD"/>
    <property type="match status" value="1"/>
</dbReference>
<dbReference type="PROSITE" id="PS51194">
    <property type="entry name" value="HELICASE_CTER"/>
    <property type="match status" value="1"/>
</dbReference>
<comment type="caution">
    <text evidence="17">The sequence shown here is derived from an EMBL/GenBank/DDBJ whole genome shotgun (WGS) entry which is preliminary data.</text>
</comment>
<comment type="subcellular location">
    <subcellularLocation>
        <location evidence="1 13">Nucleus</location>
    </subcellularLocation>
</comment>